<dbReference type="SUPFAM" id="SSF53448">
    <property type="entry name" value="Nucleotide-diphospho-sugar transferases"/>
    <property type="match status" value="1"/>
</dbReference>
<accession>A0A450X224</accession>
<protein>
    <submittedName>
        <fullName evidence="2">Glycosyl transferase family 2</fullName>
    </submittedName>
</protein>
<dbReference type="InterPro" id="IPR029044">
    <property type="entry name" value="Nucleotide-diphossugar_trans"/>
</dbReference>
<dbReference type="EMBL" id="CAADFQ010000006">
    <property type="protein sequence ID" value="VFK28447.1"/>
    <property type="molecule type" value="Genomic_DNA"/>
</dbReference>
<dbReference type="PANTHER" id="PTHR43685">
    <property type="entry name" value="GLYCOSYLTRANSFERASE"/>
    <property type="match status" value="1"/>
</dbReference>
<dbReference type="AlphaFoldDB" id="A0A450X224"/>
<dbReference type="EMBL" id="CAADFO010000004">
    <property type="protein sequence ID" value="VFK23320.1"/>
    <property type="molecule type" value="Genomic_DNA"/>
</dbReference>
<name>A0A450X224_9GAMM</name>
<dbReference type="EMBL" id="CAADGH010000002">
    <property type="protein sequence ID" value="VFK74257.1"/>
    <property type="molecule type" value="Genomic_DNA"/>
</dbReference>
<evidence type="ECO:0000313" key="4">
    <source>
        <dbReference type="EMBL" id="VFK74257.1"/>
    </source>
</evidence>
<dbReference type="Gene3D" id="3.90.550.10">
    <property type="entry name" value="Spore Coat Polysaccharide Biosynthesis Protein SpsA, Chain A"/>
    <property type="match status" value="1"/>
</dbReference>
<keyword evidence="2" id="KW-0808">Transferase</keyword>
<dbReference type="InterPro" id="IPR050834">
    <property type="entry name" value="Glycosyltransf_2"/>
</dbReference>
<proteinExistence type="predicted"/>
<organism evidence="2">
    <name type="scientific">Candidatus Kentrum sp. MB</name>
    <dbReference type="NCBI Taxonomy" id="2138164"/>
    <lineage>
        <taxon>Bacteria</taxon>
        <taxon>Pseudomonadati</taxon>
        <taxon>Pseudomonadota</taxon>
        <taxon>Gammaproteobacteria</taxon>
        <taxon>Candidatus Kentrum</taxon>
    </lineage>
</organism>
<reference evidence="2" key="1">
    <citation type="submission" date="2019-02" db="EMBL/GenBank/DDBJ databases">
        <authorList>
            <person name="Gruber-Vodicka R. H."/>
            <person name="Seah K. B. B."/>
        </authorList>
    </citation>
    <scope>NUCLEOTIDE SEQUENCE</scope>
    <source>
        <strain evidence="2">BECK_BZ197</strain>
        <strain evidence="4">BECK_BZ198</strain>
        <strain evidence="3">BECK_BZ199</strain>
    </source>
</reference>
<dbReference type="PANTHER" id="PTHR43685:SF2">
    <property type="entry name" value="GLYCOSYLTRANSFERASE 2-LIKE DOMAIN-CONTAINING PROTEIN"/>
    <property type="match status" value="1"/>
</dbReference>
<sequence>MIISIIIPTRERAVYLRESVRTALQIPDRDIEIVVSDNASTDGTRQVMEEIFDPRVKYVNTGRRVSMRENFEFGMRNSNGDYVIFFGDDDGILPRQFKFLRRILEDERPDVLRWNIPGFGWPNFDPLAKEHNNTGSVMFNKRKLFGGIHQIDDNAQRNHLLVGDLNRIELPPVIYHGCVSRDYFTRMATSDGTYFNGSSPDVYFCYRSILEGGKFIHADHAFSLGGFSPASIGAAGERQAHGTADNPQDEPAYRHIMEYKQDRITDIVPPFHFAHPASFFFILETVRMRFPGKVQVPDYLAWYNHILSEDSPRRDAVEKVVKDYAEKSGTLSEFHQAESRQTTKHTPKTTKKCCLTLRMVFSEIKDTLRNYATRSPILPNSNRFRLSAELARENTILTAVHIYDEILADDYGHILDGEVTGKSVWKQTVKRSLAYPLRKQRNL</sequence>
<dbReference type="Pfam" id="PF00535">
    <property type="entry name" value="Glycos_transf_2"/>
    <property type="match status" value="1"/>
</dbReference>
<evidence type="ECO:0000313" key="3">
    <source>
        <dbReference type="EMBL" id="VFK28447.1"/>
    </source>
</evidence>
<feature type="domain" description="Glycosyltransferase 2-like" evidence="1">
    <location>
        <begin position="4"/>
        <end position="131"/>
    </location>
</feature>
<dbReference type="InterPro" id="IPR001173">
    <property type="entry name" value="Glyco_trans_2-like"/>
</dbReference>
<evidence type="ECO:0000313" key="2">
    <source>
        <dbReference type="EMBL" id="VFK23320.1"/>
    </source>
</evidence>
<evidence type="ECO:0000259" key="1">
    <source>
        <dbReference type="Pfam" id="PF00535"/>
    </source>
</evidence>
<dbReference type="GO" id="GO:0016740">
    <property type="term" value="F:transferase activity"/>
    <property type="evidence" value="ECO:0007669"/>
    <property type="project" value="UniProtKB-KW"/>
</dbReference>
<gene>
    <name evidence="2" type="ORF">BECKMB1821G_GA0114241_100462</name>
    <name evidence="4" type="ORF">BECKMB1821H_GA0114242_100278</name>
    <name evidence="3" type="ORF">BECKMB1821I_GA0114274_100660</name>
</gene>